<dbReference type="Pfam" id="PF13515">
    <property type="entry name" value="FUSC_2"/>
    <property type="match status" value="1"/>
</dbReference>
<feature type="transmembrane region" description="Helical" evidence="5">
    <location>
        <begin position="244"/>
        <end position="277"/>
    </location>
</feature>
<feature type="transmembrane region" description="Helical" evidence="5">
    <location>
        <begin position="120"/>
        <end position="138"/>
    </location>
</feature>
<organism evidence="7 8">
    <name type="scientific">Campylobacter avium LMG 24591</name>
    <dbReference type="NCBI Taxonomy" id="522484"/>
    <lineage>
        <taxon>Bacteria</taxon>
        <taxon>Pseudomonadati</taxon>
        <taxon>Campylobacterota</taxon>
        <taxon>Epsilonproteobacteria</taxon>
        <taxon>Campylobacterales</taxon>
        <taxon>Campylobacteraceae</taxon>
        <taxon>Campylobacter</taxon>
    </lineage>
</organism>
<keyword evidence="8" id="KW-1185">Reference proteome</keyword>
<feature type="transmembrane region" description="Helical" evidence="5">
    <location>
        <begin position="144"/>
        <end position="171"/>
    </location>
</feature>
<dbReference type="Proteomes" id="UP000201169">
    <property type="component" value="Chromosome"/>
</dbReference>
<feature type="transmembrane region" description="Helical" evidence="5">
    <location>
        <begin position="313"/>
        <end position="336"/>
    </location>
</feature>
<gene>
    <name evidence="7" type="ORF">CAV_0498</name>
</gene>
<keyword evidence="3 5" id="KW-1133">Transmembrane helix</keyword>
<protein>
    <submittedName>
        <fullName evidence="7">FUSC domain protein</fullName>
    </submittedName>
</protein>
<comment type="subcellular location">
    <subcellularLocation>
        <location evidence="1">Membrane</location>
        <topology evidence="1">Multi-pass membrane protein</topology>
    </subcellularLocation>
</comment>
<accession>A0A222MW82</accession>
<dbReference type="RefSeq" id="WP_245807423.1">
    <property type="nucleotide sequence ID" value="NZ_CP022347.1"/>
</dbReference>
<feature type="transmembrane region" description="Helical" evidence="5">
    <location>
        <begin position="218"/>
        <end position="237"/>
    </location>
</feature>
<evidence type="ECO:0000256" key="1">
    <source>
        <dbReference type="ARBA" id="ARBA00004141"/>
    </source>
</evidence>
<feature type="domain" description="Integral membrane bound transporter" evidence="6">
    <location>
        <begin position="205"/>
        <end position="331"/>
    </location>
</feature>
<dbReference type="KEGG" id="cavi:CAV_0498"/>
<feature type="transmembrane region" description="Helical" evidence="5">
    <location>
        <begin position="21"/>
        <end position="41"/>
    </location>
</feature>
<dbReference type="InterPro" id="IPR049453">
    <property type="entry name" value="Memb_transporter_dom"/>
</dbReference>
<feature type="transmembrane region" description="Helical" evidence="5">
    <location>
        <begin position="70"/>
        <end position="90"/>
    </location>
</feature>
<dbReference type="EMBL" id="CP022347">
    <property type="protein sequence ID" value="ASQ30165.1"/>
    <property type="molecule type" value="Genomic_DNA"/>
</dbReference>
<evidence type="ECO:0000256" key="2">
    <source>
        <dbReference type="ARBA" id="ARBA00022692"/>
    </source>
</evidence>
<reference evidence="7 8" key="1">
    <citation type="submission" date="2017-07" db="EMBL/GenBank/DDBJ databases">
        <title>Analysis of two Campylobacter avium genomes and identification of a novel hippuricase gene.</title>
        <authorList>
            <person name="Miller W.G."/>
            <person name="Chapman M.H."/>
            <person name="Yee E."/>
            <person name="Revez J."/>
            <person name="Bono J.L."/>
            <person name="Rossi M."/>
        </authorList>
    </citation>
    <scope>NUCLEOTIDE SEQUENCE [LARGE SCALE GENOMIC DNA]</scope>
    <source>
        <strain evidence="7 8">LMG 24591</strain>
    </source>
</reference>
<feature type="transmembrane region" description="Helical" evidence="5">
    <location>
        <begin position="96"/>
        <end position="113"/>
    </location>
</feature>
<sequence length="358" mass="40183">MKEKLLKSLKDSIVLNPTERVWQMPFFGAFGVGIVLSISAFYERIDLGLISMIGVLAFLYVPNTPIYHRMAVVMSCSFGLCLCFLLGLLTHILPSFLTPFIIAFIAATSSILVRYYDIGAPGYFFFVFSALLASFFPFELSEFIFLTGLVCVGTMVANLMAFLYSLSVIYIFKNSLPKPIPVRGELGFEVVVVDSLIMGVFIGFALFVGNFLELERSYWVAVSCAVVMQGISLNGVFIKQLQRILGTFFGVLLAWYLLSINFSTLSFILLMMFLFFMTEFVVTRNYALAMIFITPYTTYLAEVASKMSLDAEVIASARLIDIVLGSILGLIGGFVMHKHYLRKYFDILARAVFRIKRV</sequence>
<keyword evidence="2 5" id="KW-0812">Transmembrane</keyword>
<evidence type="ECO:0000256" key="4">
    <source>
        <dbReference type="ARBA" id="ARBA00023136"/>
    </source>
</evidence>
<proteinExistence type="predicted"/>
<evidence type="ECO:0000256" key="3">
    <source>
        <dbReference type="ARBA" id="ARBA00022989"/>
    </source>
</evidence>
<evidence type="ECO:0000313" key="7">
    <source>
        <dbReference type="EMBL" id="ASQ30165.1"/>
    </source>
</evidence>
<feature type="transmembrane region" description="Helical" evidence="5">
    <location>
        <begin position="47"/>
        <end position="63"/>
    </location>
</feature>
<evidence type="ECO:0000313" key="8">
    <source>
        <dbReference type="Proteomes" id="UP000201169"/>
    </source>
</evidence>
<evidence type="ECO:0000256" key="5">
    <source>
        <dbReference type="SAM" id="Phobius"/>
    </source>
</evidence>
<name>A0A222MW82_9BACT</name>
<evidence type="ECO:0000259" key="6">
    <source>
        <dbReference type="Pfam" id="PF13515"/>
    </source>
</evidence>
<dbReference type="AlphaFoldDB" id="A0A222MW82"/>
<feature type="transmembrane region" description="Helical" evidence="5">
    <location>
        <begin position="191"/>
        <end position="212"/>
    </location>
</feature>
<keyword evidence="4 5" id="KW-0472">Membrane</keyword>
<dbReference type="GO" id="GO:0016020">
    <property type="term" value="C:membrane"/>
    <property type="evidence" value="ECO:0007669"/>
    <property type="project" value="UniProtKB-SubCell"/>
</dbReference>
<feature type="transmembrane region" description="Helical" evidence="5">
    <location>
        <begin position="283"/>
        <end position="301"/>
    </location>
</feature>